<evidence type="ECO:0000313" key="2">
    <source>
        <dbReference type="EMBL" id="KAK3802740.1"/>
    </source>
</evidence>
<accession>A0AAE1EDI4</accession>
<dbReference type="EMBL" id="JAWDGP010000218">
    <property type="protein sequence ID" value="KAK3802740.1"/>
    <property type="molecule type" value="Genomic_DNA"/>
</dbReference>
<proteinExistence type="predicted"/>
<gene>
    <name evidence="2" type="ORF">RRG08_002002</name>
</gene>
<sequence length="164" mass="18958">MKRDRLLLCSLLLFMKWLYVVAGKRNASISTDRSYRISNNKNNSKDSTICSIDSNLGANTIVTSCGQLRNLKDNNKLVTARRYFSSGVWHRLPLLRRDLIIHNKLSLLRDKKVLPLSCFKDKDVKAEKCPIPVHSWYRTRQAELWSLSKPAMADTFRQTMFSPP</sequence>
<reference evidence="2" key="1">
    <citation type="journal article" date="2023" name="G3 (Bethesda)">
        <title>A reference genome for the long-term kleptoplast-retaining sea slug Elysia crispata morphotype clarki.</title>
        <authorList>
            <person name="Eastman K.E."/>
            <person name="Pendleton A.L."/>
            <person name="Shaikh M.A."/>
            <person name="Suttiyut T."/>
            <person name="Ogas R."/>
            <person name="Tomko P."/>
            <person name="Gavelis G."/>
            <person name="Widhalm J.R."/>
            <person name="Wisecaver J.H."/>
        </authorList>
    </citation>
    <scope>NUCLEOTIDE SEQUENCE</scope>
    <source>
        <strain evidence="2">ECLA1</strain>
    </source>
</reference>
<feature type="signal peptide" evidence="1">
    <location>
        <begin position="1"/>
        <end position="22"/>
    </location>
</feature>
<feature type="chain" id="PRO_5042061676" evidence="1">
    <location>
        <begin position="23"/>
        <end position="164"/>
    </location>
</feature>
<evidence type="ECO:0000313" key="3">
    <source>
        <dbReference type="Proteomes" id="UP001283361"/>
    </source>
</evidence>
<dbReference type="AlphaFoldDB" id="A0AAE1EDI4"/>
<keyword evidence="1" id="KW-0732">Signal</keyword>
<name>A0AAE1EDI4_9GAST</name>
<protein>
    <submittedName>
        <fullName evidence="2">Uncharacterized protein</fullName>
    </submittedName>
</protein>
<keyword evidence="3" id="KW-1185">Reference proteome</keyword>
<evidence type="ECO:0000256" key="1">
    <source>
        <dbReference type="SAM" id="SignalP"/>
    </source>
</evidence>
<organism evidence="2 3">
    <name type="scientific">Elysia crispata</name>
    <name type="common">lettuce slug</name>
    <dbReference type="NCBI Taxonomy" id="231223"/>
    <lineage>
        <taxon>Eukaryota</taxon>
        <taxon>Metazoa</taxon>
        <taxon>Spiralia</taxon>
        <taxon>Lophotrochozoa</taxon>
        <taxon>Mollusca</taxon>
        <taxon>Gastropoda</taxon>
        <taxon>Heterobranchia</taxon>
        <taxon>Euthyneura</taxon>
        <taxon>Panpulmonata</taxon>
        <taxon>Sacoglossa</taxon>
        <taxon>Placobranchoidea</taxon>
        <taxon>Plakobranchidae</taxon>
        <taxon>Elysia</taxon>
    </lineage>
</organism>
<comment type="caution">
    <text evidence="2">The sequence shown here is derived from an EMBL/GenBank/DDBJ whole genome shotgun (WGS) entry which is preliminary data.</text>
</comment>
<dbReference type="Proteomes" id="UP001283361">
    <property type="component" value="Unassembled WGS sequence"/>
</dbReference>